<proteinExistence type="predicted"/>
<accession>A0A243Q434</accession>
<dbReference type="NCBIfam" id="NF006056">
    <property type="entry name" value="PRK08204.1"/>
    <property type="match status" value="1"/>
</dbReference>
<dbReference type="GO" id="GO:0016810">
    <property type="term" value="F:hydrolase activity, acting on carbon-nitrogen (but not peptide) bonds"/>
    <property type="evidence" value="ECO:0007669"/>
    <property type="project" value="InterPro"/>
</dbReference>
<gene>
    <name evidence="2" type="ORF">CA982_23390</name>
</gene>
<protein>
    <recommendedName>
        <fullName evidence="1">Amidohydrolase-related domain-containing protein</fullName>
    </recommendedName>
</protein>
<name>A0A243Q434_9ACTN</name>
<dbReference type="PANTHER" id="PTHR43794">
    <property type="entry name" value="AMINOHYDROLASE SSNA-RELATED"/>
    <property type="match status" value="1"/>
</dbReference>
<dbReference type="Gene3D" id="3.20.20.140">
    <property type="entry name" value="Metal-dependent hydrolases"/>
    <property type="match status" value="1"/>
</dbReference>
<dbReference type="RefSeq" id="WP_086537535.1">
    <property type="nucleotide sequence ID" value="NZ_NGFO01000040.1"/>
</dbReference>
<sequence length="483" mass="51621">MAQQRTVIRGGHVITMDPVLGDFPVGDILIEDGRIVQVASSIGIIDCEVIDARGHLVLPGLVDTHRHTWQSLLRGICADWTLGDYYFGIRLGISPVFSPDDLHLGQVLGGAEALNAGVTTILDFSHTNNTPEHSDAAIAGIKDSGVRAVHCHGFFESSPTGTKFGPHADRLRDYRRLVEAELSDADARVTAGVALSEPLGLPWQDTLNEIATAREHGALMVNHTGCVWGSPLTFGIPELDALGLLGPDMVHVHCNALTGHEWEILRRTDGKVSISVETELNMGMGRPVFARCREYGIAPTLSADVMSLNSGDLWHQARLGLGFARWDATHELNIAGHMPEAVVSTAKDALGWATVNGADALGMSDQIGSLKPGKKADVILVGGNSFEQHPRLDPYGTLIFQTTAHDVRTVLVGGEIVKLDGRLVHHDLAELGRRADTAAREIFARVEATGAILPGTPPGAWGAIDPMAQGYLAEARASVAAVR</sequence>
<reference evidence="2 3" key="1">
    <citation type="submission" date="2017-05" db="EMBL/GenBank/DDBJ databases">
        <title>Biotechnological potential of actinobacteria isolated from South African environments.</title>
        <authorList>
            <person name="Le Roes-Hill M."/>
            <person name="Prins A."/>
            <person name="Durrell K.A."/>
        </authorList>
    </citation>
    <scope>NUCLEOTIDE SEQUENCE [LARGE SCALE GENOMIC DNA]</scope>
    <source>
        <strain evidence="2">BS2</strain>
    </source>
</reference>
<dbReference type="Pfam" id="PF01979">
    <property type="entry name" value="Amidohydro_1"/>
    <property type="match status" value="1"/>
</dbReference>
<organism evidence="2 3">
    <name type="scientific">Gordonia lacunae</name>
    <dbReference type="NCBI Taxonomy" id="417102"/>
    <lineage>
        <taxon>Bacteria</taxon>
        <taxon>Bacillati</taxon>
        <taxon>Actinomycetota</taxon>
        <taxon>Actinomycetes</taxon>
        <taxon>Mycobacteriales</taxon>
        <taxon>Gordoniaceae</taxon>
        <taxon>Gordonia</taxon>
    </lineage>
</organism>
<dbReference type="InterPro" id="IPR011059">
    <property type="entry name" value="Metal-dep_hydrolase_composite"/>
</dbReference>
<dbReference type="SUPFAM" id="SSF51556">
    <property type="entry name" value="Metallo-dependent hydrolases"/>
    <property type="match status" value="1"/>
</dbReference>
<dbReference type="AlphaFoldDB" id="A0A243Q434"/>
<keyword evidence="3" id="KW-1185">Reference proteome</keyword>
<dbReference type="InterPro" id="IPR006680">
    <property type="entry name" value="Amidohydro-rel"/>
</dbReference>
<dbReference type="Gene3D" id="2.30.40.10">
    <property type="entry name" value="Urease, subunit C, domain 1"/>
    <property type="match status" value="1"/>
</dbReference>
<feature type="domain" description="Amidohydrolase-related" evidence="1">
    <location>
        <begin position="56"/>
        <end position="417"/>
    </location>
</feature>
<dbReference type="InterPro" id="IPR050287">
    <property type="entry name" value="MTA/SAH_deaminase"/>
</dbReference>
<dbReference type="OrthoDB" id="3189065at2"/>
<dbReference type="InterPro" id="IPR032466">
    <property type="entry name" value="Metal_Hydrolase"/>
</dbReference>
<dbReference type="EMBL" id="NGFO01000040">
    <property type="protein sequence ID" value="OUC76124.1"/>
    <property type="molecule type" value="Genomic_DNA"/>
</dbReference>
<dbReference type="PANTHER" id="PTHR43794:SF5">
    <property type="entry name" value="CHLOROHYDROLASE FAMILY PROTEIN"/>
    <property type="match status" value="1"/>
</dbReference>
<evidence type="ECO:0000259" key="1">
    <source>
        <dbReference type="Pfam" id="PF01979"/>
    </source>
</evidence>
<dbReference type="Proteomes" id="UP000194632">
    <property type="component" value="Unassembled WGS sequence"/>
</dbReference>
<dbReference type="SUPFAM" id="SSF51338">
    <property type="entry name" value="Composite domain of metallo-dependent hydrolases"/>
    <property type="match status" value="1"/>
</dbReference>
<comment type="caution">
    <text evidence="2">The sequence shown here is derived from an EMBL/GenBank/DDBJ whole genome shotgun (WGS) entry which is preliminary data.</text>
</comment>
<evidence type="ECO:0000313" key="3">
    <source>
        <dbReference type="Proteomes" id="UP000194632"/>
    </source>
</evidence>
<dbReference type="STRING" id="417102.CA982_23390"/>
<evidence type="ECO:0000313" key="2">
    <source>
        <dbReference type="EMBL" id="OUC76124.1"/>
    </source>
</evidence>